<accession>U9SVU4</accession>
<dbReference type="AlphaFoldDB" id="U9SVU4"/>
<gene>
    <name evidence="1" type="ORF">GLOINDRAFT_9711</name>
</gene>
<protein>
    <submittedName>
        <fullName evidence="1">Uncharacterized protein</fullName>
    </submittedName>
</protein>
<proteinExistence type="predicted"/>
<sequence length="192" mass="22028">MSLVTRGKEELSGFKDMEEDYKWILHDNCKTHGSSCGGSISERVAAGVFEIDESKVNEFCENFFNCYDEQPKKFLTSALKGLMLSDQSAIEDNYVDIKYGEQNVGKPITGGYFLMVTDESPMNGKRTFFFAIAQITKDPSNNHYFLQDYYLGKRVRVENALKYMLYEATKYRKFYIEDQLHSHSGPPEIPAV</sequence>
<name>U9SVU4_RHIID</name>
<dbReference type="VEuPathDB" id="FungiDB:RhiirFUN_023104"/>
<dbReference type="HOGENOM" id="CLU_1525979_0_0_1"/>
<reference evidence="1" key="1">
    <citation type="submission" date="2013-07" db="EMBL/GenBank/DDBJ databases">
        <title>The genome of an arbuscular mycorrhizal fungus provides insights into the evolution of the oldest plant symbiosis.</title>
        <authorList>
            <consortium name="DOE Joint Genome Institute"/>
            <person name="Tisserant E."/>
            <person name="Malbreil M."/>
            <person name="Kuo A."/>
            <person name="Kohler A."/>
            <person name="Symeonidi A."/>
            <person name="Balestrini R."/>
            <person name="Charron P."/>
            <person name="Duensing N."/>
            <person name="Frei-dit-Frey N."/>
            <person name="Gianinazzi-Pearson V."/>
            <person name="Gilbert B."/>
            <person name="Handa Y."/>
            <person name="Hijri M."/>
            <person name="Kaul R."/>
            <person name="Kawaguchi M."/>
            <person name="Krajinski F."/>
            <person name="Lammers P."/>
            <person name="Lapierre D."/>
            <person name="Masclaux F.G."/>
            <person name="Murat C."/>
            <person name="Morin E."/>
            <person name="Ndikumana S."/>
            <person name="Pagni M."/>
            <person name="Petitpierre D."/>
            <person name="Requena N."/>
            <person name="Rosikiewicz P."/>
            <person name="Riley R."/>
            <person name="Saito K."/>
            <person name="San Clemente H."/>
            <person name="Shapiro H."/>
            <person name="van Tuinen D."/>
            <person name="Becard G."/>
            <person name="Bonfante P."/>
            <person name="Paszkowski U."/>
            <person name="Shachar-Hill Y."/>
            <person name="Young J.P."/>
            <person name="Sanders I.R."/>
            <person name="Henrissat B."/>
            <person name="Rensing S.A."/>
            <person name="Grigoriev I.V."/>
            <person name="Corradi N."/>
            <person name="Roux C."/>
            <person name="Martin F."/>
        </authorList>
    </citation>
    <scope>NUCLEOTIDE SEQUENCE</scope>
    <source>
        <strain evidence="1">DAOM 197198</strain>
    </source>
</reference>
<evidence type="ECO:0000313" key="1">
    <source>
        <dbReference type="EMBL" id="ERZ99241.1"/>
    </source>
</evidence>
<organism evidence="1">
    <name type="scientific">Rhizophagus irregularis (strain DAOM 181602 / DAOM 197198 / MUCL 43194)</name>
    <name type="common">Arbuscular mycorrhizal fungus</name>
    <name type="synonym">Glomus intraradices</name>
    <dbReference type="NCBI Taxonomy" id="747089"/>
    <lineage>
        <taxon>Eukaryota</taxon>
        <taxon>Fungi</taxon>
        <taxon>Fungi incertae sedis</taxon>
        <taxon>Mucoromycota</taxon>
        <taxon>Glomeromycotina</taxon>
        <taxon>Glomeromycetes</taxon>
        <taxon>Glomerales</taxon>
        <taxon>Glomeraceae</taxon>
        <taxon>Rhizophagus</taxon>
    </lineage>
</organism>
<dbReference type="EMBL" id="KI298128">
    <property type="protein sequence ID" value="ERZ99241.1"/>
    <property type="molecule type" value="Genomic_DNA"/>
</dbReference>